<evidence type="ECO:0000313" key="1">
    <source>
        <dbReference type="EMBL" id="MBM9458384.1"/>
    </source>
</evidence>
<dbReference type="EMBL" id="JAERTX010000001">
    <property type="protein sequence ID" value="MBM9458384.1"/>
    <property type="molecule type" value="Genomic_DNA"/>
</dbReference>
<dbReference type="GO" id="GO:0051999">
    <property type="term" value="P:mannosyl-inositol phosphorylceramide biosynthetic process"/>
    <property type="evidence" value="ECO:0007669"/>
    <property type="project" value="TreeGrafter"/>
</dbReference>
<dbReference type="GO" id="GO:0016020">
    <property type="term" value="C:membrane"/>
    <property type="evidence" value="ECO:0007669"/>
    <property type="project" value="GOC"/>
</dbReference>
<dbReference type="GO" id="GO:0000030">
    <property type="term" value="F:mannosyltransferase activity"/>
    <property type="evidence" value="ECO:0007669"/>
    <property type="project" value="TreeGrafter"/>
</dbReference>
<sequence length="291" mass="33031">MTIETRVGLRADGPINRTVFILWFQGEAAAPRLVRRCIDSWRTQNPTWDVVVLDRNSLSEYVELPAWCSSKLGAAHLSDLVRLRLLEAHGGVWADATTYCSWPLDSWLPGAYAGGFFAFAWPDPGYELSNWFLAADPGEPLLTNTRELLEAYWAEMPEREPGRIRILLGKILVRLLRRSSKTTSLWFSFPVRRVLKVYPYFAFHYAFAAAVGWDVQLRNRWNSVVKISSDGPHSLQRYGLDRRVDEVMMNELSDPSVPLYKLTYKGTDHLIDDSSSALGCLLSVSRDQSSA</sequence>
<dbReference type="InterPro" id="IPR029044">
    <property type="entry name" value="Nucleotide-diphossugar_trans"/>
</dbReference>
<evidence type="ECO:0000313" key="2">
    <source>
        <dbReference type="Proteomes" id="UP000663791"/>
    </source>
</evidence>
<dbReference type="InterPro" id="IPR051706">
    <property type="entry name" value="Glycosyltransferase_domain"/>
</dbReference>
<dbReference type="InterPro" id="IPR008441">
    <property type="entry name" value="AfumC-like_glycosyl_Trfase"/>
</dbReference>
<proteinExistence type="predicted"/>
<dbReference type="PANTHER" id="PTHR32385:SF15">
    <property type="entry name" value="INOSITOL PHOSPHOCERAMIDE MANNOSYLTRANSFERASE 1"/>
    <property type="match status" value="1"/>
</dbReference>
<accession>A0A938Y343</accession>
<gene>
    <name evidence="1" type="ORF">JK386_00530</name>
</gene>
<keyword evidence="2" id="KW-1185">Reference proteome</keyword>
<name>A0A938Y343_9ACTN</name>
<dbReference type="AlphaFoldDB" id="A0A938Y343"/>
<dbReference type="PANTHER" id="PTHR32385">
    <property type="entry name" value="MANNOSYL PHOSPHORYLINOSITOL CERAMIDE SYNTHASE"/>
    <property type="match status" value="1"/>
</dbReference>
<organism evidence="1 2">
    <name type="scientific">Nocardioides faecalis</name>
    <dbReference type="NCBI Taxonomy" id="2803858"/>
    <lineage>
        <taxon>Bacteria</taxon>
        <taxon>Bacillati</taxon>
        <taxon>Actinomycetota</taxon>
        <taxon>Actinomycetes</taxon>
        <taxon>Propionibacteriales</taxon>
        <taxon>Nocardioidaceae</taxon>
        <taxon>Nocardioides</taxon>
    </lineage>
</organism>
<dbReference type="Gene3D" id="3.90.550.20">
    <property type="match status" value="1"/>
</dbReference>
<protein>
    <recommendedName>
        <fullName evidence="3">Mannosyltransferase</fullName>
    </recommendedName>
</protein>
<dbReference type="Proteomes" id="UP000663791">
    <property type="component" value="Unassembled WGS sequence"/>
</dbReference>
<evidence type="ECO:0008006" key="3">
    <source>
        <dbReference type="Google" id="ProtNLM"/>
    </source>
</evidence>
<comment type="caution">
    <text evidence="1">The sequence shown here is derived from an EMBL/GenBank/DDBJ whole genome shotgun (WGS) entry which is preliminary data.</text>
</comment>
<dbReference type="SUPFAM" id="SSF53448">
    <property type="entry name" value="Nucleotide-diphospho-sugar transferases"/>
    <property type="match status" value="1"/>
</dbReference>
<dbReference type="RefSeq" id="WP_205289695.1">
    <property type="nucleotide sequence ID" value="NZ_CP074406.1"/>
</dbReference>
<reference evidence="1" key="1">
    <citation type="submission" date="2021-01" db="EMBL/GenBank/DDBJ databases">
        <title>Novel species in genus Nocardioides.</title>
        <authorList>
            <person name="Zhang G."/>
        </authorList>
    </citation>
    <scope>NUCLEOTIDE SEQUENCE</scope>
    <source>
        <strain evidence="1">Zg-536</strain>
    </source>
</reference>
<dbReference type="Pfam" id="PF05704">
    <property type="entry name" value="Caps_synth"/>
    <property type="match status" value="1"/>
</dbReference>